<evidence type="ECO:0000256" key="1">
    <source>
        <dbReference type="SAM" id="SignalP"/>
    </source>
</evidence>
<comment type="caution">
    <text evidence="2">The sequence shown here is derived from an EMBL/GenBank/DDBJ whole genome shotgun (WGS) entry which is preliminary data.</text>
</comment>
<feature type="chain" id="PRO_5035163119" evidence="1">
    <location>
        <begin position="28"/>
        <end position="177"/>
    </location>
</feature>
<feature type="signal peptide" evidence="1">
    <location>
        <begin position="1"/>
        <end position="27"/>
    </location>
</feature>
<evidence type="ECO:0000313" key="3">
    <source>
        <dbReference type="Proteomes" id="UP000622552"/>
    </source>
</evidence>
<keyword evidence="1" id="KW-0732">Signal</keyword>
<dbReference type="Proteomes" id="UP000622552">
    <property type="component" value="Unassembled WGS sequence"/>
</dbReference>
<sequence length="177" mass="18552">MTARLRTLLAVAAGSLLAVSMTTPAHAVVNQPVAGYTAFLDCPSGTATTGSMLLLTQGTIKPCATPRSYVFALAGYGSRTDWGGLTAYGTPYHFITDTDRYGTEFTIKPGTTVVCLLASQDKKLDCIEVVWNAAGQATEGAHVPGTDPRVQMPAAIDGSTNPTDPGCVYCWTEPSND</sequence>
<name>A0A8J7GE18_9ACTN</name>
<keyword evidence="3" id="KW-1185">Reference proteome</keyword>
<organism evidence="2 3">
    <name type="scientific">Longispora fulva</name>
    <dbReference type="NCBI Taxonomy" id="619741"/>
    <lineage>
        <taxon>Bacteria</taxon>
        <taxon>Bacillati</taxon>
        <taxon>Actinomycetota</taxon>
        <taxon>Actinomycetes</taxon>
        <taxon>Micromonosporales</taxon>
        <taxon>Micromonosporaceae</taxon>
        <taxon>Longispora</taxon>
    </lineage>
</organism>
<accession>A0A8J7GE18</accession>
<proteinExistence type="predicted"/>
<dbReference type="EMBL" id="JADOUF010000001">
    <property type="protein sequence ID" value="MBG6138888.1"/>
    <property type="molecule type" value="Genomic_DNA"/>
</dbReference>
<reference evidence="2" key="1">
    <citation type="submission" date="2020-11" db="EMBL/GenBank/DDBJ databases">
        <title>Sequencing the genomes of 1000 actinobacteria strains.</title>
        <authorList>
            <person name="Klenk H.-P."/>
        </authorList>
    </citation>
    <scope>NUCLEOTIDE SEQUENCE</scope>
    <source>
        <strain evidence="2">DSM 45356</strain>
    </source>
</reference>
<gene>
    <name evidence="2" type="ORF">IW245_005082</name>
</gene>
<dbReference type="RefSeq" id="WP_197005597.1">
    <property type="nucleotide sequence ID" value="NZ_BONS01000009.1"/>
</dbReference>
<protein>
    <submittedName>
        <fullName evidence="2">Uncharacterized protein</fullName>
    </submittedName>
</protein>
<dbReference type="AlphaFoldDB" id="A0A8J7GE18"/>
<evidence type="ECO:0000313" key="2">
    <source>
        <dbReference type="EMBL" id="MBG6138888.1"/>
    </source>
</evidence>